<gene>
    <name evidence="1" type="ORF">B4915_02760</name>
</gene>
<dbReference type="RefSeq" id="WP_105804319.1">
    <property type="nucleotide sequence ID" value="NZ_MWZD01000013.1"/>
</dbReference>
<evidence type="ECO:0000313" key="1">
    <source>
        <dbReference type="EMBL" id="PRI12008.1"/>
    </source>
</evidence>
<reference evidence="1 2" key="1">
    <citation type="journal article" date="2017" name="New Microbes New Infect">
        <title>Genome sequence of 'Leucobacter massiliensis' sp. nov. isolated from human pharynx after travel to the 2014 Hajj.</title>
        <authorList>
            <person name="Leangapichart T."/>
            <person name="Gautret P."/>
            <person name="Nguyen T.T."/>
            <person name="Armstrong N."/>
            <person name="Rolain J.M."/>
        </authorList>
    </citation>
    <scope>NUCLEOTIDE SEQUENCE [LARGE SCALE GENOMIC DNA]</scope>
    <source>
        <strain evidence="1 2">122RC15</strain>
    </source>
</reference>
<dbReference type="PANTHER" id="PTHR42905:SF16">
    <property type="entry name" value="CARBOXYPHOSPHONOENOLPYRUVATE PHOSPHONOMUTASE-LIKE PROTEIN (AFU_ORTHOLOGUE AFUA_5G07230)"/>
    <property type="match status" value="1"/>
</dbReference>
<dbReference type="GO" id="GO:0003824">
    <property type="term" value="F:catalytic activity"/>
    <property type="evidence" value="ECO:0007669"/>
    <property type="project" value="InterPro"/>
</dbReference>
<organism evidence="1 2">
    <name type="scientific">Leucobacter massiliensis</name>
    <dbReference type="NCBI Taxonomy" id="1686285"/>
    <lineage>
        <taxon>Bacteria</taxon>
        <taxon>Bacillati</taxon>
        <taxon>Actinomycetota</taxon>
        <taxon>Actinomycetes</taxon>
        <taxon>Micrococcales</taxon>
        <taxon>Microbacteriaceae</taxon>
        <taxon>Leucobacter</taxon>
    </lineage>
</organism>
<dbReference type="Gene3D" id="3.20.20.60">
    <property type="entry name" value="Phosphoenolpyruvate-binding domains"/>
    <property type="match status" value="1"/>
</dbReference>
<keyword evidence="2" id="KW-1185">Reference proteome</keyword>
<dbReference type="AlphaFoldDB" id="A0A2S9QR02"/>
<comment type="caution">
    <text evidence="1">The sequence shown here is derived from an EMBL/GenBank/DDBJ whole genome shotgun (WGS) entry which is preliminary data.</text>
</comment>
<evidence type="ECO:0000313" key="2">
    <source>
        <dbReference type="Proteomes" id="UP000238650"/>
    </source>
</evidence>
<dbReference type="InterPro" id="IPR040442">
    <property type="entry name" value="Pyrv_kinase-like_dom_sf"/>
</dbReference>
<name>A0A2S9QR02_9MICO</name>
<dbReference type="PANTHER" id="PTHR42905">
    <property type="entry name" value="PHOSPHOENOLPYRUVATE CARBOXYLASE"/>
    <property type="match status" value="1"/>
</dbReference>
<dbReference type="InterPro" id="IPR039556">
    <property type="entry name" value="ICL/PEPM"/>
</dbReference>
<proteinExistence type="predicted"/>
<dbReference type="InterPro" id="IPR015813">
    <property type="entry name" value="Pyrv/PenolPyrv_kinase-like_dom"/>
</dbReference>
<sequence length="269" mass="28445">MSTHEHPRSLTRVVVDAQHLADLYRAPEILRVVNVWDAASARVVAELPGTRAIATAGHGIAASFGYPDGEHIPLERMLMSVERIAAVTQLPVTADLDAGFGDSGEAVRRAIGVGVSGANIEDRLRPLAESVEVMRAAVEAGRAEGVAFVLNARTDALVRGGDRPRDESIADAIERGRAYLEVGAECIFVPGVLNADETRRLVEGIGERKVSVIGLPGALTAAEYEALGVARISYGPMPQNVALTALKRLGGSLLADGVIPEDTEILNNF</sequence>
<dbReference type="CDD" id="cd00377">
    <property type="entry name" value="ICL_PEPM"/>
    <property type="match status" value="1"/>
</dbReference>
<protein>
    <submittedName>
        <fullName evidence="1">Phosphonomutase</fullName>
    </submittedName>
</protein>
<dbReference type="Proteomes" id="UP000238650">
    <property type="component" value="Unassembled WGS sequence"/>
</dbReference>
<accession>A0A2S9QR02</accession>
<dbReference type="EMBL" id="MWZD01000013">
    <property type="protein sequence ID" value="PRI12008.1"/>
    <property type="molecule type" value="Genomic_DNA"/>
</dbReference>
<dbReference type="OrthoDB" id="9780430at2"/>
<dbReference type="SUPFAM" id="SSF51621">
    <property type="entry name" value="Phosphoenolpyruvate/pyruvate domain"/>
    <property type="match status" value="1"/>
</dbReference>
<dbReference type="Pfam" id="PF13714">
    <property type="entry name" value="PEP_mutase"/>
    <property type="match status" value="1"/>
</dbReference>